<sequence>MEGREIPVIDVGAVIGDNTDVDSEAFRAVASQIDHACRTIGFFYITNFGVADDLMNRTLLLARQLFDLPLEEKEKASITKSPNHRGYVGMGIENIDDTIDAEAGHGDLKEAFDLSDDIHGGEDKLYGPNLWPPALDEKWRNEMMDHYHRMCKLCMSILRAFTPSLGVSPDHFEEMYERPLAALRLLRYPPSKSTNKKAEHQLACGTHTDYGFITLLQQDNVGGLQVQNTMGEWVDALPIPNTLLINLGDMMSAVTNHQYVATPHRVLQNGTTNYRYSIPLFFNPQWSTVLTTFPAFLREGVEPVPPFVFGEHLTARLNATYSHRREEKVKDSA</sequence>
<dbReference type="Pfam" id="PF03171">
    <property type="entry name" value="2OG-FeII_Oxy"/>
    <property type="match status" value="1"/>
</dbReference>
<protein>
    <recommendedName>
        <fullName evidence="2">Fe2OG dioxygenase domain-containing protein</fullName>
    </recommendedName>
</protein>
<dbReference type="PRINTS" id="PR00682">
    <property type="entry name" value="IPNSYNTHASE"/>
</dbReference>
<gene>
    <name evidence="3" type="ORF">PROFUN_10186</name>
</gene>
<feature type="domain" description="Fe2OG dioxygenase" evidence="2">
    <location>
        <begin position="178"/>
        <end position="284"/>
    </location>
</feature>
<dbReference type="Pfam" id="PF14226">
    <property type="entry name" value="DIOX_N"/>
    <property type="match status" value="1"/>
</dbReference>
<dbReference type="InParanoid" id="A0A2P6MQ54"/>
<keyword evidence="1" id="KW-0408">Iron</keyword>
<dbReference type="GO" id="GO:0016491">
    <property type="term" value="F:oxidoreductase activity"/>
    <property type="evidence" value="ECO:0007669"/>
    <property type="project" value="UniProtKB-KW"/>
</dbReference>
<evidence type="ECO:0000313" key="4">
    <source>
        <dbReference type="Proteomes" id="UP000241769"/>
    </source>
</evidence>
<dbReference type="InterPro" id="IPR026992">
    <property type="entry name" value="DIOX_N"/>
</dbReference>
<dbReference type="InterPro" id="IPR027443">
    <property type="entry name" value="IPNS-like_sf"/>
</dbReference>
<dbReference type="AlphaFoldDB" id="A0A2P6MQ54"/>
<keyword evidence="4" id="KW-1185">Reference proteome</keyword>
<dbReference type="Proteomes" id="UP000241769">
    <property type="component" value="Unassembled WGS sequence"/>
</dbReference>
<name>A0A2P6MQ54_9EUKA</name>
<proteinExistence type="inferred from homology"/>
<comment type="similarity">
    <text evidence="1">Belongs to the iron/ascorbate-dependent oxidoreductase family.</text>
</comment>
<dbReference type="InterPro" id="IPR050231">
    <property type="entry name" value="Iron_ascorbate_oxido_reductase"/>
</dbReference>
<dbReference type="STRING" id="1890364.A0A2P6MQ54"/>
<dbReference type="OrthoDB" id="18934at2759"/>
<dbReference type="Gene3D" id="2.60.120.330">
    <property type="entry name" value="B-lactam Antibiotic, Isopenicillin N Synthase, Chain"/>
    <property type="match status" value="1"/>
</dbReference>
<organism evidence="3 4">
    <name type="scientific">Planoprotostelium fungivorum</name>
    <dbReference type="NCBI Taxonomy" id="1890364"/>
    <lineage>
        <taxon>Eukaryota</taxon>
        <taxon>Amoebozoa</taxon>
        <taxon>Evosea</taxon>
        <taxon>Variosea</taxon>
        <taxon>Cavosteliida</taxon>
        <taxon>Cavosteliaceae</taxon>
        <taxon>Planoprotostelium</taxon>
    </lineage>
</organism>
<dbReference type="EMBL" id="MDYQ01000539">
    <property type="protein sequence ID" value="PRP73816.1"/>
    <property type="molecule type" value="Genomic_DNA"/>
</dbReference>
<dbReference type="SUPFAM" id="SSF51197">
    <property type="entry name" value="Clavaminate synthase-like"/>
    <property type="match status" value="1"/>
</dbReference>
<evidence type="ECO:0000256" key="1">
    <source>
        <dbReference type="RuleBase" id="RU003682"/>
    </source>
</evidence>
<dbReference type="FunCoup" id="A0A2P6MQ54">
    <property type="interactions" value="1"/>
</dbReference>
<dbReference type="InterPro" id="IPR005123">
    <property type="entry name" value="Oxoglu/Fe-dep_dioxygenase_dom"/>
</dbReference>
<dbReference type="PANTHER" id="PTHR47990">
    <property type="entry name" value="2-OXOGLUTARATE (2OG) AND FE(II)-DEPENDENT OXYGENASE SUPERFAMILY PROTEIN-RELATED"/>
    <property type="match status" value="1"/>
</dbReference>
<reference evidence="3 4" key="1">
    <citation type="journal article" date="2018" name="Genome Biol. Evol.">
        <title>Multiple Roots of Fruiting Body Formation in Amoebozoa.</title>
        <authorList>
            <person name="Hillmann F."/>
            <person name="Forbes G."/>
            <person name="Novohradska S."/>
            <person name="Ferling I."/>
            <person name="Riege K."/>
            <person name="Groth M."/>
            <person name="Westermann M."/>
            <person name="Marz M."/>
            <person name="Spaller T."/>
            <person name="Winckler T."/>
            <person name="Schaap P."/>
            <person name="Glockner G."/>
        </authorList>
    </citation>
    <scope>NUCLEOTIDE SEQUENCE [LARGE SCALE GENOMIC DNA]</scope>
    <source>
        <strain evidence="3 4">Jena</strain>
    </source>
</reference>
<keyword evidence="1" id="KW-0479">Metal-binding</keyword>
<dbReference type="GO" id="GO:0046872">
    <property type="term" value="F:metal ion binding"/>
    <property type="evidence" value="ECO:0007669"/>
    <property type="project" value="UniProtKB-KW"/>
</dbReference>
<evidence type="ECO:0000259" key="2">
    <source>
        <dbReference type="PROSITE" id="PS51471"/>
    </source>
</evidence>
<comment type="caution">
    <text evidence="3">The sequence shown here is derived from an EMBL/GenBank/DDBJ whole genome shotgun (WGS) entry which is preliminary data.</text>
</comment>
<dbReference type="InterPro" id="IPR044861">
    <property type="entry name" value="IPNS-like_FE2OG_OXY"/>
</dbReference>
<evidence type="ECO:0000313" key="3">
    <source>
        <dbReference type="EMBL" id="PRP73816.1"/>
    </source>
</evidence>
<accession>A0A2P6MQ54</accession>
<dbReference type="PROSITE" id="PS51471">
    <property type="entry name" value="FE2OG_OXY"/>
    <property type="match status" value="1"/>
</dbReference>
<keyword evidence="1" id="KW-0560">Oxidoreductase</keyword>